<protein>
    <submittedName>
        <fullName evidence="1">VF530 family protein</fullName>
    </submittedName>
</protein>
<keyword evidence="2" id="KW-1185">Reference proteome</keyword>
<dbReference type="InterPro" id="IPR036361">
    <property type="entry name" value="SAP_dom_sf"/>
</dbReference>
<evidence type="ECO:0000313" key="1">
    <source>
        <dbReference type="EMBL" id="MEM0515622.1"/>
    </source>
</evidence>
<dbReference type="Proteomes" id="UP001447008">
    <property type="component" value="Unassembled WGS sequence"/>
</dbReference>
<name>A0ABU9MWJ1_9GAMM</name>
<dbReference type="InterPro" id="IPR018668">
    <property type="entry name" value="DNA-binding_VF530-like"/>
</dbReference>
<dbReference type="Pfam" id="PF09905">
    <property type="entry name" value="VF530"/>
    <property type="match status" value="1"/>
</dbReference>
<proteinExistence type="predicted"/>
<comment type="caution">
    <text evidence="1">The sequence shown here is derived from an EMBL/GenBank/DDBJ whole genome shotgun (WGS) entry which is preliminary data.</text>
</comment>
<dbReference type="RefSeq" id="WP_342678424.1">
    <property type="nucleotide sequence ID" value="NZ_JBCGCU010000009.1"/>
</dbReference>
<accession>A0ABU9MWJ1</accession>
<sequence length="80" mass="9512">MHQEQPKNPLHGVKLEQIVTRLEEHYGWAELAQQININCFKKDPSVKSSLKFLRRTPWAREQVEQLYIKTFCTWPYNAGL</sequence>
<dbReference type="EMBL" id="JBCGCU010000009">
    <property type="protein sequence ID" value="MEM0515622.1"/>
    <property type="molecule type" value="Genomic_DNA"/>
</dbReference>
<gene>
    <name evidence="1" type="ORF">WCN91_09405</name>
</gene>
<dbReference type="Gene3D" id="1.10.720.30">
    <property type="entry name" value="SAP domain"/>
    <property type="match status" value="1"/>
</dbReference>
<evidence type="ECO:0000313" key="2">
    <source>
        <dbReference type="Proteomes" id="UP001447008"/>
    </source>
</evidence>
<organism evidence="1 2">
    <name type="scientific">Pseudoalteromonas qingdaonensis</name>
    <dbReference type="NCBI Taxonomy" id="3131913"/>
    <lineage>
        <taxon>Bacteria</taxon>
        <taxon>Pseudomonadati</taxon>
        <taxon>Pseudomonadota</taxon>
        <taxon>Gammaproteobacteria</taxon>
        <taxon>Alteromonadales</taxon>
        <taxon>Pseudoalteromonadaceae</taxon>
        <taxon>Pseudoalteromonas</taxon>
    </lineage>
</organism>
<reference evidence="1 2" key="1">
    <citation type="submission" date="2024-03" db="EMBL/GenBank/DDBJ databases">
        <title>Pseudoalteromonas qingdaonensis sp. nov., isolated from the intestines of marine benthic organisms.</title>
        <authorList>
            <person name="Lin X."/>
            <person name="Fang S."/>
            <person name="Hu X."/>
        </authorList>
    </citation>
    <scope>NUCLEOTIDE SEQUENCE [LARGE SCALE GENOMIC DNA]</scope>
    <source>
        <strain evidence="1 2">YIC-827</strain>
    </source>
</reference>